<evidence type="ECO:0000256" key="2">
    <source>
        <dbReference type="SAM" id="MobiDB-lite"/>
    </source>
</evidence>
<feature type="compositionally biased region" description="Low complexity" evidence="2">
    <location>
        <begin position="14"/>
        <end position="25"/>
    </location>
</feature>
<feature type="compositionally biased region" description="Polar residues" evidence="2">
    <location>
        <begin position="278"/>
        <end position="307"/>
    </location>
</feature>
<name>A0A8B6E5Y6_MYTGA</name>
<feature type="region of interest" description="Disordered" evidence="2">
    <location>
        <begin position="272"/>
        <end position="374"/>
    </location>
</feature>
<sequence>MSSQGSQRGRPNLSPSAMPSMMRPMKAVKPFTLKGSPTRKSPVCSPTPIAIGHRNSPERKSPISPSFKVEKPRAVRSNGSPSLRRAGSLEAIYNSYLSGKWPTPEVLSHFMVDQTTQTPDDWEINSQQKTKKKKKSHGRSASFGQGDHVANAKNIHYIKHRLQKTKEGSRQNGKQSPVPGNHQALSSTAPAALQGLQRASKPQGIPNHIPKSSNLSRYQRNSVEGLNTEIEKLVLHSREEELDRVCSPDTLNLISILSQYAYDIPDGHKAPCPELVNRGSSTRSIDTQTPGTGNLSDNSSGSRSHSVSPAIPIIPGHMDSSRPSSESSPRRPSSDSSPRRPSSEYSPREMEKVEGCESPDSLQKKISSPGPNNSYLFVREPPDGCEKVKVIDEDTKSHPTIKEPLLYCPIKPSQFILKPSVDSAFCPLRKMYTPEVTIKSQGTQSTQTSTSVSQ</sequence>
<feature type="compositionally biased region" description="Polar residues" evidence="2">
    <location>
        <begin position="360"/>
        <end position="374"/>
    </location>
</feature>
<evidence type="ECO:0008006" key="5">
    <source>
        <dbReference type="Google" id="ProtNLM"/>
    </source>
</evidence>
<dbReference type="PANTHER" id="PTHR14972:SF8">
    <property type="entry name" value="GLUCOCORTICOID-INDUCED TRANSCRIPT 1 PROTEIN-LIKE ISOFORM X1"/>
    <property type="match status" value="1"/>
</dbReference>
<protein>
    <recommendedName>
        <fullName evidence="5">Glucocorticoid-induced transcript 1 protein</fullName>
    </recommendedName>
</protein>
<dbReference type="PANTHER" id="PTHR14972">
    <property type="entry name" value="AGAP011572-PA"/>
    <property type="match status" value="1"/>
</dbReference>
<dbReference type="OrthoDB" id="10037581at2759"/>
<dbReference type="Proteomes" id="UP000596742">
    <property type="component" value="Unassembled WGS sequence"/>
</dbReference>
<keyword evidence="4" id="KW-1185">Reference proteome</keyword>
<proteinExistence type="predicted"/>
<dbReference type="EMBL" id="UYJE01004516">
    <property type="protein sequence ID" value="VDI28690.1"/>
    <property type="molecule type" value="Genomic_DNA"/>
</dbReference>
<gene>
    <name evidence="3" type="ORF">MGAL_10B048190</name>
</gene>
<comment type="caution">
    <text evidence="3">The sequence shown here is derived from an EMBL/GenBank/DDBJ whole genome shotgun (WGS) entry which is preliminary data.</text>
</comment>
<feature type="region of interest" description="Disordered" evidence="2">
    <location>
        <begin position="1"/>
        <end position="85"/>
    </location>
</feature>
<evidence type="ECO:0000313" key="4">
    <source>
        <dbReference type="Proteomes" id="UP000596742"/>
    </source>
</evidence>
<feature type="region of interest" description="Disordered" evidence="2">
    <location>
        <begin position="197"/>
        <end position="218"/>
    </location>
</feature>
<dbReference type="Pfam" id="PF15388">
    <property type="entry name" value="FAM117"/>
    <property type="match status" value="1"/>
</dbReference>
<accession>A0A8B6E5Y6</accession>
<dbReference type="AlphaFoldDB" id="A0A8B6E5Y6"/>
<feature type="compositionally biased region" description="Basic residues" evidence="2">
    <location>
        <begin position="129"/>
        <end position="138"/>
    </location>
</feature>
<reference evidence="3" key="1">
    <citation type="submission" date="2018-11" db="EMBL/GenBank/DDBJ databases">
        <authorList>
            <person name="Alioto T."/>
            <person name="Alioto T."/>
        </authorList>
    </citation>
    <scope>NUCLEOTIDE SEQUENCE</scope>
</reference>
<feature type="compositionally biased region" description="Polar residues" evidence="2">
    <location>
        <begin position="118"/>
        <end position="128"/>
    </location>
</feature>
<feature type="region of interest" description="Disordered" evidence="2">
    <location>
        <begin position="118"/>
        <end position="185"/>
    </location>
</feature>
<evidence type="ECO:0000256" key="1">
    <source>
        <dbReference type="ARBA" id="ARBA00022553"/>
    </source>
</evidence>
<feature type="compositionally biased region" description="Basic and acidic residues" evidence="2">
    <location>
        <begin position="328"/>
        <end position="355"/>
    </location>
</feature>
<evidence type="ECO:0000313" key="3">
    <source>
        <dbReference type="EMBL" id="VDI28690.1"/>
    </source>
</evidence>
<dbReference type="InterPro" id="IPR026642">
    <property type="entry name" value="Glcci1/FAM117"/>
</dbReference>
<organism evidence="3 4">
    <name type="scientific">Mytilus galloprovincialis</name>
    <name type="common">Mediterranean mussel</name>
    <dbReference type="NCBI Taxonomy" id="29158"/>
    <lineage>
        <taxon>Eukaryota</taxon>
        <taxon>Metazoa</taxon>
        <taxon>Spiralia</taxon>
        <taxon>Lophotrochozoa</taxon>
        <taxon>Mollusca</taxon>
        <taxon>Bivalvia</taxon>
        <taxon>Autobranchia</taxon>
        <taxon>Pteriomorphia</taxon>
        <taxon>Mytilida</taxon>
        <taxon>Mytiloidea</taxon>
        <taxon>Mytilidae</taxon>
        <taxon>Mytilinae</taxon>
        <taxon>Mytilus</taxon>
    </lineage>
</organism>
<keyword evidence="1" id="KW-0597">Phosphoprotein</keyword>